<feature type="transmembrane region" description="Helical" evidence="1">
    <location>
        <begin position="246"/>
        <end position="267"/>
    </location>
</feature>
<evidence type="ECO:0000313" key="3">
    <source>
        <dbReference type="Proteomes" id="UP000317977"/>
    </source>
</evidence>
<reference evidence="2 3" key="1">
    <citation type="submission" date="2019-02" db="EMBL/GenBank/DDBJ databases">
        <title>Deep-cultivation of Planctomycetes and their phenomic and genomic characterization uncovers novel biology.</title>
        <authorList>
            <person name="Wiegand S."/>
            <person name="Jogler M."/>
            <person name="Boedeker C."/>
            <person name="Pinto D."/>
            <person name="Vollmers J."/>
            <person name="Rivas-Marin E."/>
            <person name="Kohn T."/>
            <person name="Peeters S.H."/>
            <person name="Heuer A."/>
            <person name="Rast P."/>
            <person name="Oberbeckmann S."/>
            <person name="Bunk B."/>
            <person name="Jeske O."/>
            <person name="Meyerdierks A."/>
            <person name="Storesund J.E."/>
            <person name="Kallscheuer N."/>
            <person name="Luecker S."/>
            <person name="Lage O.M."/>
            <person name="Pohl T."/>
            <person name="Merkel B.J."/>
            <person name="Hornburger P."/>
            <person name="Mueller R.-W."/>
            <person name="Bruemmer F."/>
            <person name="Labrenz M."/>
            <person name="Spormann A.M."/>
            <person name="Op Den Camp H."/>
            <person name="Overmann J."/>
            <person name="Amann R."/>
            <person name="Jetten M.S.M."/>
            <person name="Mascher T."/>
            <person name="Medema M.H."/>
            <person name="Devos D.P."/>
            <person name="Kaster A.-K."/>
            <person name="Ovreas L."/>
            <person name="Rohde M."/>
            <person name="Galperin M.Y."/>
            <person name="Jogler C."/>
        </authorList>
    </citation>
    <scope>NUCLEOTIDE SEQUENCE [LARGE SCALE GENOMIC DNA]</scope>
    <source>
        <strain evidence="2 3">Poly59</strain>
    </source>
</reference>
<comment type="caution">
    <text evidence="2">The sequence shown here is derived from an EMBL/GenBank/DDBJ whole genome shotgun (WGS) entry which is preliminary data.</text>
</comment>
<protein>
    <submittedName>
        <fullName evidence="2">Uncharacterized protein</fullName>
    </submittedName>
</protein>
<feature type="transmembrane region" description="Helical" evidence="1">
    <location>
        <begin position="288"/>
        <end position="310"/>
    </location>
</feature>
<keyword evidence="1" id="KW-1133">Transmembrane helix</keyword>
<keyword evidence="1" id="KW-0812">Transmembrane</keyword>
<name>A0A5C6FFL7_9BACT</name>
<proteinExistence type="predicted"/>
<accession>A0A5C6FFL7</accession>
<sequence length="383" mass="42704">MNLPSTRVIVFPRMIAAVMLTILAVTTLHAQPGRFSRTESDSRMPIETERGYLFVNGEYLQPPYKIEADFEKDLIRINGADYSADAFDLSGLVNLDSARRRGGEGGRRGMGFRDGGWDRGRERQAEFAEPSGSVSARTFFRELDTLRLNTIVVLQNERPPLFLSLSEESYALLSSLIATDSGFQDAMVIPDAVQSPAEREVWEQLVSQFVATPAFLQRAKLHVEKMDAEARQVDDFAAAIELSSRISYPLTTFALVLVVVAIGHLLIHAQPMFGGVDDPSGLENIKKATVLCLVIVGLMSGIDLIWTLIANQNGSMRELNPLGSKLIDNPAQLIMFKFVVTSISIGLLFWFREIPFARRATWWCCLVLTLLTARWLTFHSLFA</sequence>
<evidence type="ECO:0000313" key="2">
    <source>
        <dbReference type="EMBL" id="TWU58391.1"/>
    </source>
</evidence>
<feature type="transmembrane region" description="Helical" evidence="1">
    <location>
        <begin position="363"/>
        <end position="382"/>
    </location>
</feature>
<feature type="transmembrane region" description="Helical" evidence="1">
    <location>
        <begin position="330"/>
        <end position="351"/>
    </location>
</feature>
<keyword evidence="1" id="KW-0472">Membrane</keyword>
<gene>
    <name evidence="2" type="ORF">Poly59_13020</name>
</gene>
<evidence type="ECO:0000256" key="1">
    <source>
        <dbReference type="SAM" id="Phobius"/>
    </source>
</evidence>
<keyword evidence="3" id="KW-1185">Reference proteome</keyword>
<dbReference type="EMBL" id="SJPX01000001">
    <property type="protein sequence ID" value="TWU58391.1"/>
    <property type="molecule type" value="Genomic_DNA"/>
</dbReference>
<organism evidence="2 3">
    <name type="scientific">Rubripirellula reticaptiva</name>
    <dbReference type="NCBI Taxonomy" id="2528013"/>
    <lineage>
        <taxon>Bacteria</taxon>
        <taxon>Pseudomonadati</taxon>
        <taxon>Planctomycetota</taxon>
        <taxon>Planctomycetia</taxon>
        <taxon>Pirellulales</taxon>
        <taxon>Pirellulaceae</taxon>
        <taxon>Rubripirellula</taxon>
    </lineage>
</organism>
<dbReference type="Proteomes" id="UP000317977">
    <property type="component" value="Unassembled WGS sequence"/>
</dbReference>
<dbReference type="AlphaFoldDB" id="A0A5C6FFL7"/>